<organism evidence="1 2">
    <name type="scientific">Polistes dominula</name>
    <name type="common">European paper wasp</name>
    <name type="synonym">Vespa dominula</name>
    <dbReference type="NCBI Taxonomy" id="743375"/>
    <lineage>
        <taxon>Eukaryota</taxon>
        <taxon>Metazoa</taxon>
        <taxon>Ecdysozoa</taxon>
        <taxon>Arthropoda</taxon>
        <taxon>Hexapoda</taxon>
        <taxon>Insecta</taxon>
        <taxon>Pterygota</taxon>
        <taxon>Neoptera</taxon>
        <taxon>Endopterygota</taxon>
        <taxon>Hymenoptera</taxon>
        <taxon>Apocrita</taxon>
        <taxon>Aculeata</taxon>
        <taxon>Vespoidea</taxon>
        <taxon>Vespidae</taxon>
        <taxon>Polistinae</taxon>
        <taxon>Polistini</taxon>
        <taxon>Polistes</taxon>
    </lineage>
</organism>
<name>A0ABM1IYL7_POLDO</name>
<dbReference type="GeneID" id="107071110"/>
<reference evidence="2" key="1">
    <citation type="submission" date="2025-08" db="UniProtKB">
        <authorList>
            <consortium name="RefSeq"/>
        </authorList>
    </citation>
    <scope>IDENTIFICATION</scope>
    <source>
        <tissue evidence="2">Whole body</tissue>
    </source>
</reference>
<gene>
    <name evidence="2" type="primary">LOC107071110</name>
</gene>
<evidence type="ECO:0000313" key="2">
    <source>
        <dbReference type="RefSeq" id="XP_015185304.1"/>
    </source>
</evidence>
<accession>A0ABM1IYL7</accession>
<dbReference type="RefSeq" id="XP_015185304.1">
    <property type="nucleotide sequence ID" value="XM_015329818.1"/>
</dbReference>
<proteinExistence type="predicted"/>
<keyword evidence="1" id="KW-1185">Reference proteome</keyword>
<dbReference type="Proteomes" id="UP000694924">
    <property type="component" value="Unplaced"/>
</dbReference>
<sequence>MEPIKNKFSSIDYAKGNVIEQINKQFKYSDKQIIDEIVDSIESINESMESINQNQDMFLKVNKALSLYVAKCEKERKERNFNEKTNINIKNFEERLKESLTKSSQGSEDKT</sequence>
<protein>
    <submittedName>
        <fullName evidence="2">Uncharacterized protein LOC107071110</fullName>
    </submittedName>
</protein>
<evidence type="ECO:0000313" key="1">
    <source>
        <dbReference type="Proteomes" id="UP000694924"/>
    </source>
</evidence>